<gene>
    <name evidence="3" type="primary">sibK</name>
</gene>
<dbReference type="Gene3D" id="3.40.50.1820">
    <property type="entry name" value="alpha/beta hydrolase"/>
    <property type="match status" value="1"/>
</dbReference>
<protein>
    <submittedName>
        <fullName evidence="3">SibK</fullName>
    </submittedName>
</protein>
<dbReference type="AlphaFoldDB" id="C0LTM5"/>
<organism evidence="3">
    <name type="scientific">Streptosporangium sibiricum</name>
    <dbReference type="NCBI Taxonomy" id="457432"/>
    <lineage>
        <taxon>Bacteria</taxon>
        <taxon>Bacillati</taxon>
        <taxon>Actinomycetota</taxon>
        <taxon>Actinomycetes</taxon>
        <taxon>Streptosporangiales</taxon>
        <taxon>Streptosporangiaceae</taxon>
        <taxon>Streptosporangium</taxon>
    </lineage>
</organism>
<keyword evidence="1" id="KW-0378">Hydrolase</keyword>
<reference evidence="3" key="1">
    <citation type="journal article" date="2009" name="Appl. Environ. Microbiol.">
        <title>Biosynthesis of sibiromycin, a potent antitumor antibiotic.</title>
        <authorList>
            <person name="Li W."/>
            <person name="Khullar A."/>
            <person name="Chou S."/>
            <person name="Sacramo A."/>
            <person name="Gerratana B."/>
        </authorList>
    </citation>
    <scope>NUCLEOTIDE SEQUENCE</scope>
    <source>
        <strain evidence="3">DSM 44039</strain>
    </source>
</reference>
<feature type="domain" description="BD-FAE-like" evidence="2">
    <location>
        <begin position="65"/>
        <end position="155"/>
    </location>
</feature>
<dbReference type="InterPro" id="IPR050300">
    <property type="entry name" value="GDXG_lipolytic_enzyme"/>
</dbReference>
<dbReference type="GO" id="GO:0016787">
    <property type="term" value="F:hydrolase activity"/>
    <property type="evidence" value="ECO:0007669"/>
    <property type="project" value="UniProtKB-KW"/>
</dbReference>
<accession>C0LTM5</accession>
<name>C0LTM5_STRSJ</name>
<evidence type="ECO:0000259" key="2">
    <source>
        <dbReference type="Pfam" id="PF20434"/>
    </source>
</evidence>
<dbReference type="EMBL" id="FJ768674">
    <property type="protein sequence ID" value="ACN39734.1"/>
    <property type="molecule type" value="Genomic_DNA"/>
</dbReference>
<proteinExistence type="predicted"/>
<sequence>MTSVRTELDRQLSPSTVARDAPVTLARYRLRSQAARRDLVHHADLRYGSHPAEVLHHFPPRRPGSPLLIFIHGGHWQESSKEDACFPAPGLIAAGFGYLALGYGLAPQRSLPEMTASVRRGLTWVLDHAEELGGRPDAVFAAGSSAGAHLAAMAADLPLAGLFLLSGLYDLSPVIGSYVNNALGLTAEEAARLSPMLRPPPAVPVLLAVGEHETREYHGQQRRYAAALRLAATPVTELVVAGRDHFDLPFDLGDPATVLGAAVVRAAQPKGAP</sequence>
<dbReference type="BioCyc" id="MetaCyc:MONOMER-22174"/>
<dbReference type="SUPFAM" id="SSF53474">
    <property type="entry name" value="alpha/beta-Hydrolases"/>
    <property type="match status" value="1"/>
</dbReference>
<dbReference type="PANTHER" id="PTHR48081">
    <property type="entry name" value="AB HYDROLASE SUPERFAMILY PROTEIN C4A8.06C"/>
    <property type="match status" value="1"/>
</dbReference>
<dbReference type="InterPro" id="IPR029058">
    <property type="entry name" value="AB_hydrolase_fold"/>
</dbReference>
<dbReference type="Pfam" id="PF20434">
    <property type="entry name" value="BD-FAE"/>
    <property type="match status" value="1"/>
</dbReference>
<evidence type="ECO:0000256" key="1">
    <source>
        <dbReference type="ARBA" id="ARBA00022801"/>
    </source>
</evidence>
<dbReference type="PANTHER" id="PTHR48081:SF33">
    <property type="entry name" value="KYNURENINE FORMAMIDASE"/>
    <property type="match status" value="1"/>
</dbReference>
<dbReference type="InterPro" id="IPR049492">
    <property type="entry name" value="BD-FAE-like_dom"/>
</dbReference>
<evidence type="ECO:0000313" key="3">
    <source>
        <dbReference type="EMBL" id="ACN39734.1"/>
    </source>
</evidence>